<keyword evidence="8" id="KW-0479">Metal-binding</keyword>
<comment type="cofactor">
    <cofactor evidence="2">
        <name>Ca(2+)</name>
        <dbReference type="ChEBI" id="CHEBI:29108"/>
    </cofactor>
</comment>
<keyword evidence="14" id="KW-0472">Membrane</keyword>
<feature type="region of interest" description="Disordered" evidence="18">
    <location>
        <begin position="1"/>
        <end position="60"/>
    </location>
</feature>
<dbReference type="Pfam" id="PF00614">
    <property type="entry name" value="PLDc"/>
    <property type="match status" value="2"/>
</dbReference>
<accession>A0A6A4QWC3</accession>
<keyword evidence="22" id="KW-1185">Reference proteome</keyword>
<dbReference type="InterPro" id="IPR000008">
    <property type="entry name" value="C2_dom"/>
</dbReference>
<reference evidence="22" key="1">
    <citation type="journal article" date="2020" name="Nat. Commun.">
        <title>Genome sequence of the cluster root forming white lupin.</title>
        <authorList>
            <person name="Hufnagel B."/>
            <person name="Marques A."/>
            <person name="Soriano A."/>
            <person name="Marques L."/>
            <person name="Divol F."/>
            <person name="Doumas P."/>
            <person name="Sallet E."/>
            <person name="Mancinotti D."/>
            <person name="Carrere S."/>
            <person name="Marande W."/>
            <person name="Arribat S."/>
            <person name="Keller J."/>
            <person name="Huneau C."/>
            <person name="Blein T."/>
            <person name="Aime D."/>
            <person name="Laguerre M."/>
            <person name="Taylor J."/>
            <person name="Schubert V."/>
            <person name="Nelson M."/>
            <person name="Geu-Flores F."/>
            <person name="Crespi M."/>
            <person name="Gallardo-Guerrero K."/>
            <person name="Delaux P.-M."/>
            <person name="Salse J."/>
            <person name="Berges H."/>
            <person name="Guyot R."/>
            <person name="Gouzy J."/>
            <person name="Peret B."/>
        </authorList>
    </citation>
    <scope>NUCLEOTIDE SEQUENCE [LARGE SCALE GENOMIC DNA]</scope>
    <source>
        <strain evidence="22">cv. Amiga</strain>
    </source>
</reference>
<dbReference type="Gene3D" id="2.60.40.150">
    <property type="entry name" value="C2 domain"/>
    <property type="match status" value="1"/>
</dbReference>
<dbReference type="AlphaFoldDB" id="A0A6A4QWC3"/>
<comment type="subcellular location">
    <subcellularLocation>
        <location evidence="4">Cytoplasm</location>
    </subcellularLocation>
    <subcellularLocation>
        <location evidence="3">Membrane</location>
    </subcellularLocation>
</comment>
<dbReference type="PANTHER" id="PTHR18896:SF65">
    <property type="entry name" value="PHOSPHOLIPASE D BETA 1"/>
    <property type="match status" value="1"/>
</dbReference>
<keyword evidence="9" id="KW-0677">Repeat</keyword>
<dbReference type="FunFam" id="2.60.40.150:FF:000193">
    <property type="entry name" value="Phospholipase D delta"/>
    <property type="match status" value="1"/>
</dbReference>
<comment type="caution">
    <text evidence="21">The sequence shown here is derived from an EMBL/GenBank/DDBJ whole genome shotgun (WGS) entry which is preliminary data.</text>
</comment>
<evidence type="ECO:0000313" key="22">
    <source>
        <dbReference type="Proteomes" id="UP000447434"/>
    </source>
</evidence>
<comment type="similarity">
    <text evidence="5">Belongs to the phospholipase D family. C2-PLD subfamily.</text>
</comment>
<feature type="domain" description="PLD phosphodiesterase" evidence="20">
    <location>
        <begin position="1005"/>
        <end position="1032"/>
    </location>
</feature>
<dbReference type="GO" id="GO:0005737">
    <property type="term" value="C:cytoplasm"/>
    <property type="evidence" value="ECO:0007669"/>
    <property type="project" value="UniProtKB-SubCell"/>
</dbReference>
<dbReference type="Proteomes" id="UP000447434">
    <property type="component" value="Chromosome 3"/>
</dbReference>
<organism evidence="21 22">
    <name type="scientific">Lupinus albus</name>
    <name type="common">White lupine</name>
    <name type="synonym">Lupinus termis</name>
    <dbReference type="NCBI Taxonomy" id="3870"/>
    <lineage>
        <taxon>Eukaryota</taxon>
        <taxon>Viridiplantae</taxon>
        <taxon>Streptophyta</taxon>
        <taxon>Embryophyta</taxon>
        <taxon>Tracheophyta</taxon>
        <taxon>Spermatophyta</taxon>
        <taxon>Magnoliopsida</taxon>
        <taxon>eudicotyledons</taxon>
        <taxon>Gunneridae</taxon>
        <taxon>Pentapetalae</taxon>
        <taxon>rosids</taxon>
        <taxon>fabids</taxon>
        <taxon>Fabales</taxon>
        <taxon>Fabaceae</taxon>
        <taxon>Papilionoideae</taxon>
        <taxon>50 kb inversion clade</taxon>
        <taxon>genistoids sensu lato</taxon>
        <taxon>core genistoids</taxon>
        <taxon>Genisteae</taxon>
        <taxon>Lupinus</taxon>
    </lineage>
</organism>
<evidence type="ECO:0000256" key="6">
    <source>
        <dbReference type="ARBA" id="ARBA00012027"/>
    </source>
</evidence>
<evidence type="ECO:0000313" key="21">
    <source>
        <dbReference type="EMBL" id="KAE9617763.1"/>
    </source>
</evidence>
<evidence type="ECO:0000256" key="18">
    <source>
        <dbReference type="SAM" id="MobiDB-lite"/>
    </source>
</evidence>
<dbReference type="SUPFAM" id="SSF49562">
    <property type="entry name" value="C2 domain (Calcium/lipid-binding domain, CaLB)"/>
    <property type="match status" value="1"/>
</dbReference>
<dbReference type="PANTHER" id="PTHR18896">
    <property type="entry name" value="PHOSPHOLIPASE D"/>
    <property type="match status" value="1"/>
</dbReference>
<dbReference type="Gene3D" id="3.30.870.10">
    <property type="entry name" value="Endonuclease Chain A"/>
    <property type="match status" value="2"/>
</dbReference>
<feature type="compositionally biased region" description="Low complexity" evidence="18">
    <location>
        <begin position="104"/>
        <end position="121"/>
    </location>
</feature>
<evidence type="ECO:0000256" key="12">
    <source>
        <dbReference type="ARBA" id="ARBA00022963"/>
    </source>
</evidence>
<dbReference type="GO" id="GO:0046872">
    <property type="term" value="F:metal ion binding"/>
    <property type="evidence" value="ECO:0007669"/>
    <property type="project" value="UniProtKB-KW"/>
</dbReference>
<dbReference type="InterPro" id="IPR001736">
    <property type="entry name" value="PLipase_D/transphosphatidylase"/>
</dbReference>
<dbReference type="EC" id="3.1.4.4" evidence="6"/>
<evidence type="ECO:0000256" key="9">
    <source>
        <dbReference type="ARBA" id="ARBA00022737"/>
    </source>
</evidence>
<evidence type="ECO:0000259" key="19">
    <source>
        <dbReference type="PROSITE" id="PS50004"/>
    </source>
</evidence>
<keyword evidence="12" id="KW-0442">Lipid degradation</keyword>
<evidence type="ECO:0000256" key="17">
    <source>
        <dbReference type="ARBA" id="ARBA00042781"/>
    </source>
</evidence>
<dbReference type="Pfam" id="PF12357">
    <property type="entry name" value="PLD_C"/>
    <property type="match status" value="1"/>
</dbReference>
<dbReference type="Pfam" id="PF00168">
    <property type="entry name" value="C2"/>
    <property type="match status" value="1"/>
</dbReference>
<evidence type="ECO:0000256" key="10">
    <source>
        <dbReference type="ARBA" id="ARBA00022801"/>
    </source>
</evidence>
<feature type="compositionally biased region" description="Pro residues" evidence="18">
    <location>
        <begin position="137"/>
        <end position="172"/>
    </location>
</feature>
<keyword evidence="7" id="KW-0963">Cytoplasm</keyword>
<evidence type="ECO:0000256" key="11">
    <source>
        <dbReference type="ARBA" id="ARBA00022837"/>
    </source>
</evidence>
<dbReference type="OrthoDB" id="14911at2759"/>
<dbReference type="SMART" id="SM00239">
    <property type="entry name" value="C2"/>
    <property type="match status" value="1"/>
</dbReference>
<dbReference type="FunFam" id="3.30.870.10:FF:000025">
    <property type="entry name" value="Phospholipase D delta"/>
    <property type="match status" value="1"/>
</dbReference>
<dbReference type="EMBL" id="WOCE01000003">
    <property type="protein sequence ID" value="KAE9617763.1"/>
    <property type="molecule type" value="Genomic_DNA"/>
</dbReference>
<evidence type="ECO:0000256" key="3">
    <source>
        <dbReference type="ARBA" id="ARBA00004370"/>
    </source>
</evidence>
<dbReference type="InterPro" id="IPR015679">
    <property type="entry name" value="PLipase_D_fam"/>
</dbReference>
<protein>
    <recommendedName>
        <fullName evidence="15">Phospholipase D alpha 1</fullName>
        <ecNumber evidence="6">3.1.4.4</ecNumber>
    </recommendedName>
    <alternativeName>
        <fullName evidence="16">Choline phosphatase 1</fullName>
    </alternativeName>
    <alternativeName>
        <fullName evidence="17">Phosphatidylcholine-hydrolyzing phospholipase D 1</fullName>
    </alternativeName>
</protein>
<evidence type="ECO:0000256" key="1">
    <source>
        <dbReference type="ARBA" id="ARBA00000798"/>
    </source>
</evidence>
<evidence type="ECO:0000256" key="13">
    <source>
        <dbReference type="ARBA" id="ARBA00023098"/>
    </source>
</evidence>
<evidence type="ECO:0000256" key="16">
    <source>
        <dbReference type="ARBA" id="ARBA00042228"/>
    </source>
</evidence>
<dbReference type="PRINTS" id="PR01217">
    <property type="entry name" value="PRICHEXTENSN"/>
</dbReference>
<evidence type="ECO:0000256" key="5">
    <source>
        <dbReference type="ARBA" id="ARBA00010683"/>
    </source>
</evidence>
<dbReference type="PROSITE" id="PS50035">
    <property type="entry name" value="PLD"/>
    <property type="match status" value="2"/>
</dbReference>
<dbReference type="FunFam" id="3.30.870.10:FF:000027">
    <property type="entry name" value="Phospholipase D"/>
    <property type="match status" value="1"/>
</dbReference>
<evidence type="ECO:0000259" key="20">
    <source>
        <dbReference type="PROSITE" id="PS50035"/>
    </source>
</evidence>
<evidence type="ECO:0000256" key="14">
    <source>
        <dbReference type="ARBA" id="ARBA00023136"/>
    </source>
</evidence>
<comment type="catalytic activity">
    <reaction evidence="1">
        <text>a 1,2-diacyl-sn-glycero-3-phosphocholine + H2O = a 1,2-diacyl-sn-glycero-3-phosphate + choline + H(+)</text>
        <dbReference type="Rhea" id="RHEA:14445"/>
        <dbReference type="ChEBI" id="CHEBI:15354"/>
        <dbReference type="ChEBI" id="CHEBI:15377"/>
        <dbReference type="ChEBI" id="CHEBI:15378"/>
        <dbReference type="ChEBI" id="CHEBI:57643"/>
        <dbReference type="ChEBI" id="CHEBI:58608"/>
        <dbReference type="EC" id="3.1.4.4"/>
    </reaction>
</comment>
<sequence length="1159" mass="129600">MDNYNSSSSSSSSPYRYPNPYQPYPPPNPYQPYPPPNPYQPYPPPLPGPDPYAPHHYPPHPYPYPYTSSHSFNYSYPSPPRSTFPSSHSGPLDYSSHHPPQPPRLTSSPTLPSSPLDYSSYSPPPLPHSSSSSDFNHPPPHLDIPRPPSPSPSYPYPYYVPPGTHSPPPPHPSFSHTASLPYGSSHYYYQQTEAYPPPEDSSQAHSRINSCPYQLENASFVGGGVSVSQSSGIDNSKPSYPTLDDLMGNVRLSDSQPSAPVSFSHAPAAQPFMHSISVPKLQEKKDEFYGYSNNSFSGWGSSYSGRLDSSKLSNFSDSFNGSVHSQSTQVVPLQNKGSLRVLLLHGNLDIWIYGAKNLPNMDMFHKTIGDMFGRLPGSVSNKIEGTINITSDPYVSISISNAVIGRTYVISNSENPVWMQHFYVPVAHHAAEVHFLVKDSDVVGSQLIGIVAIPVEKIFSGEKIEGSYPLLNNNGKPCKQGASLSLSIQYIPMERLSIYHQGVGAGPDYIGVPGTYFPLRKGGSVTLYQDSHVPDGSLPNVLLENGMYYVHGKCWLDIFDAIRQARRLIYITGWSVWHKVKLVRDTAGFAPDYTLGELLKTKSQEGVRVLLLIWDDPTSRSILGYQTDGVMATHDEETRRFFKHSSVQVLLCPRIAGKRLSWIKQKEVGTIYTHHQKTVIVDADAGNNRRKIVAFVGGLDLCDGRYDTPHHSIFRTLQTLHKDDYHNPTFTGNTGGCPREPWHDLHSKIDGPAAYDVLTNFEERWLKASKPHGIKKLKISYDDALLRLERIPDIIGINDAPSLGDDDLEAWHVQIFRSIDSNSVKGFPKDPKDATSKNLVCGKNVLIDMSIHTAYVKAIRAAQHFIYIENQYFIGSSFHWSQHKDLGANNLIPMEIALKIAEKIKANERFAVYIVIPMWPEGVPTGAATQRILFWQNKTMQMMYETIYKALVEVGLEAAFSPQDYLNFFCLGNREAVDLYANVSVSGTPPPANSPQAISRNSRRFMIYVHSKGMIVDDEYVILGSANINQRSMEGTRDSEIAMGAYQPNHTWERKYCHPLGQIHGYRMSLWAEHTGTIEECFLQPESLECVRRVRAMGEMNWKQFAADEITEMRGHLLKYPVEVDRRGRVRSLPGHEEFPDVGGKIIGSFLAMKENLTI</sequence>
<dbReference type="GO" id="GO:0009395">
    <property type="term" value="P:phospholipid catabolic process"/>
    <property type="evidence" value="ECO:0007669"/>
    <property type="project" value="TreeGrafter"/>
</dbReference>
<dbReference type="InterPro" id="IPR035892">
    <property type="entry name" value="C2_domain_sf"/>
</dbReference>
<dbReference type="PROSITE" id="PS50004">
    <property type="entry name" value="C2"/>
    <property type="match status" value="1"/>
</dbReference>
<feature type="domain" description="PLD phosphodiesterase" evidence="20">
    <location>
        <begin position="670"/>
        <end position="705"/>
    </location>
</feature>
<gene>
    <name evidence="21" type="ORF">Lalb_Chr03g0038811</name>
</gene>
<dbReference type="SMART" id="SM00155">
    <property type="entry name" value="PLDc"/>
    <property type="match status" value="2"/>
</dbReference>
<feature type="domain" description="C2" evidence="19">
    <location>
        <begin position="324"/>
        <end position="468"/>
    </location>
</feature>
<feature type="compositionally biased region" description="Low complexity" evidence="18">
    <location>
        <begin position="1"/>
        <end position="19"/>
    </location>
</feature>
<dbReference type="GO" id="GO:0005886">
    <property type="term" value="C:plasma membrane"/>
    <property type="evidence" value="ECO:0007669"/>
    <property type="project" value="TreeGrafter"/>
</dbReference>
<dbReference type="CDD" id="cd04015">
    <property type="entry name" value="C2_plant_PLD"/>
    <property type="match status" value="1"/>
</dbReference>
<name>A0A6A4QWC3_LUPAL</name>
<keyword evidence="11" id="KW-0106">Calcium</keyword>
<evidence type="ECO:0000256" key="8">
    <source>
        <dbReference type="ARBA" id="ARBA00022723"/>
    </source>
</evidence>
<proteinExistence type="inferred from homology"/>
<evidence type="ECO:0000256" key="2">
    <source>
        <dbReference type="ARBA" id="ARBA00001913"/>
    </source>
</evidence>
<dbReference type="SUPFAM" id="SSF56024">
    <property type="entry name" value="Phospholipase D/nuclease"/>
    <property type="match status" value="2"/>
</dbReference>
<evidence type="ECO:0000256" key="4">
    <source>
        <dbReference type="ARBA" id="ARBA00004496"/>
    </source>
</evidence>
<feature type="region of interest" description="Disordered" evidence="18">
    <location>
        <begin position="77"/>
        <end position="177"/>
    </location>
</feature>
<feature type="compositionally biased region" description="Pro residues" evidence="18">
    <location>
        <begin position="20"/>
        <end position="52"/>
    </location>
</feature>
<dbReference type="InterPro" id="IPR024632">
    <property type="entry name" value="PLipase_D_C"/>
</dbReference>
<keyword evidence="10" id="KW-0378">Hydrolase</keyword>
<dbReference type="GO" id="GO:0004630">
    <property type="term" value="F:phospholipase D activity"/>
    <property type="evidence" value="ECO:0007669"/>
    <property type="project" value="UniProtKB-EC"/>
</dbReference>
<evidence type="ECO:0000256" key="7">
    <source>
        <dbReference type="ARBA" id="ARBA00022490"/>
    </source>
</evidence>
<keyword evidence="13" id="KW-0443">Lipid metabolism</keyword>
<evidence type="ECO:0000256" key="15">
    <source>
        <dbReference type="ARBA" id="ARBA00041119"/>
    </source>
</evidence>